<feature type="domain" description="tRNA nucleotidyltransferase/poly(A) polymerase RNA and SrmB- binding" evidence="11">
    <location>
        <begin position="192"/>
        <end position="246"/>
    </location>
</feature>
<feature type="domain" description="Poly A polymerase head" evidence="10">
    <location>
        <begin position="38"/>
        <end position="159"/>
    </location>
</feature>
<keyword evidence="3" id="KW-0819">tRNA processing</keyword>
<dbReference type="PANTHER" id="PTHR46173:SF1">
    <property type="entry name" value="CCA TRNA NUCLEOTIDYLTRANSFERASE 1, MITOCHONDRIAL"/>
    <property type="match status" value="1"/>
</dbReference>
<evidence type="ECO:0000313" key="13">
    <source>
        <dbReference type="Proteomes" id="UP001595721"/>
    </source>
</evidence>
<accession>A0ABV7R490</accession>
<evidence type="ECO:0000256" key="4">
    <source>
        <dbReference type="ARBA" id="ARBA00022695"/>
    </source>
</evidence>
<evidence type="ECO:0000256" key="6">
    <source>
        <dbReference type="ARBA" id="ARBA00022741"/>
    </source>
</evidence>
<evidence type="ECO:0000259" key="11">
    <source>
        <dbReference type="Pfam" id="PF12627"/>
    </source>
</evidence>
<dbReference type="CDD" id="cd05398">
    <property type="entry name" value="NT_ClassII-CCAase"/>
    <property type="match status" value="1"/>
</dbReference>
<dbReference type="InterPro" id="IPR002646">
    <property type="entry name" value="PolA_pol_head_dom"/>
</dbReference>
<sequence length="415" mass="43322">MTPAPAHPAPAPARVALPPDPALARVLAALSAEGAQALIVGGAVRNLLLGEAVSDIDIATSARPDDTIRLAGAAGLRTVPTGIDHGTVTVIADGRGYEVTSFRRDVETDGRHAVVAYSDNLAEDARRRDFTMNALYATADGTVLDPVGGLPDLAARKLRFVGDAHDRIREDYLRILRFFRFLAWYGREAELQALAACHELRGGLSGISKERIGHEMRKLLAAPDPSHALALMAEAGVLPMVLPGADASDLPELIAAEQDFGSGALPKWPRRLALLGANDAATALRLSREEARMQSQIAQARGLSPAEAAYRFGRAVAAQAVLIGTAQGTSPAFGWCHAIARGAAAKFPLSAADLLPMLDGPALGAGLRRAERAWIASDFTLSTTQLRAIALGDGAGAADAGPDDTGRTQKGPADA</sequence>
<evidence type="ECO:0000259" key="10">
    <source>
        <dbReference type="Pfam" id="PF01743"/>
    </source>
</evidence>
<dbReference type="PANTHER" id="PTHR46173">
    <property type="entry name" value="CCA TRNA NUCLEOTIDYLTRANSFERASE 1, MITOCHONDRIAL"/>
    <property type="match status" value="1"/>
</dbReference>
<dbReference type="Pfam" id="PF01743">
    <property type="entry name" value="PolyA_pol"/>
    <property type="match status" value="1"/>
</dbReference>
<dbReference type="InterPro" id="IPR032828">
    <property type="entry name" value="PolyA_RNA-bd"/>
</dbReference>
<dbReference type="SUPFAM" id="SSF81301">
    <property type="entry name" value="Nucleotidyltransferase"/>
    <property type="match status" value="1"/>
</dbReference>
<comment type="cofactor">
    <cofactor evidence="1">
        <name>Mg(2+)</name>
        <dbReference type="ChEBI" id="CHEBI:18420"/>
    </cofactor>
</comment>
<dbReference type="Gene3D" id="3.30.460.10">
    <property type="entry name" value="Beta Polymerase, domain 2"/>
    <property type="match status" value="1"/>
</dbReference>
<evidence type="ECO:0000256" key="1">
    <source>
        <dbReference type="ARBA" id="ARBA00001946"/>
    </source>
</evidence>
<protein>
    <submittedName>
        <fullName evidence="12">CCA tRNA nucleotidyltransferase</fullName>
    </submittedName>
</protein>
<dbReference type="EMBL" id="JBHRXJ010000004">
    <property type="protein sequence ID" value="MFC3527972.1"/>
    <property type="molecule type" value="Genomic_DNA"/>
</dbReference>
<evidence type="ECO:0000256" key="3">
    <source>
        <dbReference type="ARBA" id="ARBA00022694"/>
    </source>
</evidence>
<keyword evidence="4" id="KW-0548">Nucleotidyltransferase</keyword>
<evidence type="ECO:0000256" key="8">
    <source>
        <dbReference type="RuleBase" id="RU003953"/>
    </source>
</evidence>
<keyword evidence="5" id="KW-0479">Metal-binding</keyword>
<dbReference type="InterPro" id="IPR050264">
    <property type="entry name" value="Bact_CCA-adding_enz_type3_sf"/>
</dbReference>
<keyword evidence="13" id="KW-1185">Reference proteome</keyword>
<name>A0ABV7R490_9RHOB</name>
<evidence type="ECO:0000313" key="12">
    <source>
        <dbReference type="EMBL" id="MFC3527972.1"/>
    </source>
</evidence>
<evidence type="ECO:0000256" key="9">
    <source>
        <dbReference type="SAM" id="MobiDB-lite"/>
    </source>
</evidence>
<feature type="region of interest" description="Disordered" evidence="9">
    <location>
        <begin position="395"/>
        <end position="415"/>
    </location>
</feature>
<keyword evidence="7" id="KW-0460">Magnesium</keyword>
<keyword evidence="2 8" id="KW-0808">Transferase</keyword>
<proteinExistence type="inferred from homology"/>
<dbReference type="Proteomes" id="UP001595721">
    <property type="component" value="Unassembled WGS sequence"/>
</dbReference>
<gene>
    <name evidence="12" type="ORF">ACFOMH_07250</name>
</gene>
<evidence type="ECO:0000256" key="2">
    <source>
        <dbReference type="ARBA" id="ARBA00022679"/>
    </source>
</evidence>
<comment type="similarity">
    <text evidence="8">Belongs to the tRNA nucleotidyltransferase/poly(A) polymerase family.</text>
</comment>
<organism evidence="12 13">
    <name type="scientific">Paracoccus mangrovi</name>
    <dbReference type="NCBI Taxonomy" id="1715645"/>
    <lineage>
        <taxon>Bacteria</taxon>
        <taxon>Pseudomonadati</taxon>
        <taxon>Pseudomonadota</taxon>
        <taxon>Alphaproteobacteria</taxon>
        <taxon>Rhodobacterales</taxon>
        <taxon>Paracoccaceae</taxon>
        <taxon>Paracoccus</taxon>
    </lineage>
</organism>
<dbReference type="RefSeq" id="WP_377743572.1">
    <property type="nucleotide sequence ID" value="NZ_JBHRXJ010000004.1"/>
</dbReference>
<evidence type="ECO:0000256" key="5">
    <source>
        <dbReference type="ARBA" id="ARBA00022723"/>
    </source>
</evidence>
<dbReference type="SUPFAM" id="SSF81891">
    <property type="entry name" value="Poly A polymerase C-terminal region-like"/>
    <property type="match status" value="1"/>
</dbReference>
<keyword evidence="8" id="KW-0694">RNA-binding</keyword>
<keyword evidence="6" id="KW-0547">Nucleotide-binding</keyword>
<evidence type="ECO:0000256" key="7">
    <source>
        <dbReference type="ARBA" id="ARBA00022842"/>
    </source>
</evidence>
<dbReference type="Pfam" id="PF12627">
    <property type="entry name" value="PolyA_pol_RNAbd"/>
    <property type="match status" value="1"/>
</dbReference>
<dbReference type="Gene3D" id="1.10.3090.10">
    <property type="entry name" value="cca-adding enzyme, domain 2"/>
    <property type="match status" value="1"/>
</dbReference>
<reference evidence="13" key="1">
    <citation type="journal article" date="2019" name="Int. J. Syst. Evol. Microbiol.">
        <title>The Global Catalogue of Microorganisms (GCM) 10K type strain sequencing project: providing services to taxonomists for standard genome sequencing and annotation.</title>
        <authorList>
            <consortium name="The Broad Institute Genomics Platform"/>
            <consortium name="The Broad Institute Genome Sequencing Center for Infectious Disease"/>
            <person name="Wu L."/>
            <person name="Ma J."/>
        </authorList>
    </citation>
    <scope>NUCLEOTIDE SEQUENCE [LARGE SCALE GENOMIC DNA]</scope>
    <source>
        <strain evidence="13">KCTC 42899</strain>
    </source>
</reference>
<dbReference type="InterPro" id="IPR043519">
    <property type="entry name" value="NT_sf"/>
</dbReference>
<comment type="caution">
    <text evidence="12">The sequence shown here is derived from an EMBL/GenBank/DDBJ whole genome shotgun (WGS) entry which is preliminary data.</text>
</comment>